<dbReference type="Gene3D" id="3.40.1550.10">
    <property type="entry name" value="CheC-like"/>
    <property type="match status" value="1"/>
</dbReference>
<reference evidence="3" key="1">
    <citation type="journal article" date="2015" name="Nature">
        <title>Complex archaea that bridge the gap between prokaryotes and eukaryotes.</title>
        <authorList>
            <person name="Spang A."/>
            <person name="Saw J.H."/>
            <person name="Jorgensen S.L."/>
            <person name="Zaremba-Niedzwiedzka K."/>
            <person name="Martijn J."/>
            <person name="Lind A.E."/>
            <person name="van Eijk R."/>
            <person name="Schleper C."/>
            <person name="Guy L."/>
            <person name="Ettema T.J."/>
        </authorList>
    </citation>
    <scope>NUCLEOTIDE SEQUENCE</scope>
</reference>
<dbReference type="InterPro" id="IPR038756">
    <property type="entry name" value="CheX-like"/>
</dbReference>
<gene>
    <name evidence="3" type="ORF">LCGC14_1446730</name>
</gene>
<dbReference type="EMBL" id="LAZR01009920">
    <property type="protein sequence ID" value="KKM69842.1"/>
    <property type="molecule type" value="Genomic_DNA"/>
</dbReference>
<name>A0A0F9MKY1_9ZZZZ</name>
<proteinExistence type="predicted"/>
<evidence type="ECO:0000259" key="2">
    <source>
        <dbReference type="Pfam" id="PF13690"/>
    </source>
</evidence>
<dbReference type="PANTHER" id="PTHR39452:SF1">
    <property type="entry name" value="CHEY-P PHOSPHATASE CHEX"/>
    <property type="match status" value="1"/>
</dbReference>
<dbReference type="GO" id="GO:0006935">
    <property type="term" value="P:chemotaxis"/>
    <property type="evidence" value="ECO:0007669"/>
    <property type="project" value="UniProtKB-KW"/>
</dbReference>
<accession>A0A0F9MKY1</accession>
<dbReference type="InterPro" id="IPR028051">
    <property type="entry name" value="CheX-like_dom"/>
</dbReference>
<dbReference type="Pfam" id="PF13690">
    <property type="entry name" value="CheX"/>
    <property type="match status" value="1"/>
</dbReference>
<protein>
    <recommendedName>
        <fullName evidence="2">Chemotaxis phosphatase CheX-like domain-containing protein</fullName>
    </recommendedName>
</protein>
<dbReference type="InterPro" id="IPR028976">
    <property type="entry name" value="CheC-like_sf"/>
</dbReference>
<evidence type="ECO:0000256" key="1">
    <source>
        <dbReference type="ARBA" id="ARBA00022500"/>
    </source>
</evidence>
<evidence type="ECO:0000313" key="3">
    <source>
        <dbReference type="EMBL" id="KKM69842.1"/>
    </source>
</evidence>
<dbReference type="CDD" id="cd17906">
    <property type="entry name" value="CheX"/>
    <property type="match status" value="1"/>
</dbReference>
<dbReference type="SUPFAM" id="SSF103039">
    <property type="entry name" value="CheC-like"/>
    <property type="match status" value="1"/>
</dbReference>
<keyword evidence="1" id="KW-0145">Chemotaxis</keyword>
<sequence length="178" mass="18552">MALGGKETEVDTATETTGFPDLAHHDCVIDAAIETFAATCSLELQPQGKDGVDGVTGDGVIVAVISLVGDIEWSVLLGLPRETATTAVRTFAGFELDFDSEDMGDAVGELANMLAGATKAKLDQRGIKVEISLPSVMRGEHVHVLSQSNVQSVLTCFGTAAGRLWTGVLWSTKSASAS</sequence>
<feature type="domain" description="Chemotaxis phosphatase CheX-like" evidence="2">
    <location>
        <begin position="61"/>
        <end position="155"/>
    </location>
</feature>
<organism evidence="3">
    <name type="scientific">marine sediment metagenome</name>
    <dbReference type="NCBI Taxonomy" id="412755"/>
    <lineage>
        <taxon>unclassified sequences</taxon>
        <taxon>metagenomes</taxon>
        <taxon>ecological metagenomes</taxon>
    </lineage>
</organism>
<comment type="caution">
    <text evidence="3">The sequence shown here is derived from an EMBL/GenBank/DDBJ whole genome shotgun (WGS) entry which is preliminary data.</text>
</comment>
<dbReference type="AlphaFoldDB" id="A0A0F9MKY1"/>
<dbReference type="PANTHER" id="PTHR39452">
    <property type="entry name" value="CHEY-P PHOSPHATASE CHEX"/>
    <property type="match status" value="1"/>
</dbReference>